<evidence type="ECO:0000313" key="6">
    <source>
        <dbReference type="EMBL" id="KPL75553.1"/>
    </source>
</evidence>
<gene>
    <name evidence="6" type="ORF">ADN01_16940</name>
</gene>
<dbReference type="PANTHER" id="PTHR11644">
    <property type="entry name" value="CYTIDINE DEAMINASE"/>
    <property type="match status" value="1"/>
</dbReference>
<dbReference type="GO" id="GO:0042802">
    <property type="term" value="F:identical protein binding"/>
    <property type="evidence" value="ECO:0007669"/>
    <property type="project" value="UniProtKB-ARBA"/>
</dbReference>
<dbReference type="GO" id="GO:0055086">
    <property type="term" value="P:nucleobase-containing small molecule metabolic process"/>
    <property type="evidence" value="ECO:0007669"/>
    <property type="project" value="UniProtKB-ARBA"/>
</dbReference>
<dbReference type="InterPro" id="IPR016192">
    <property type="entry name" value="APOBEC/CMP_deaminase_Zn-bd"/>
</dbReference>
<dbReference type="GO" id="GO:0004126">
    <property type="term" value="F:cytidine deaminase activity"/>
    <property type="evidence" value="ECO:0007669"/>
    <property type="project" value="TreeGrafter"/>
</dbReference>
<dbReference type="STRING" id="229921.ADN01_16940"/>
<keyword evidence="2" id="KW-0479">Metal-binding</keyword>
<dbReference type="RefSeq" id="WP_062417478.1">
    <property type="nucleotide sequence ID" value="NZ_DF967974.1"/>
</dbReference>
<dbReference type="GO" id="GO:0008270">
    <property type="term" value="F:zinc ion binding"/>
    <property type="evidence" value="ECO:0007669"/>
    <property type="project" value="InterPro"/>
</dbReference>
<dbReference type="PANTHER" id="PTHR11644:SF2">
    <property type="entry name" value="CYTIDINE DEAMINASE"/>
    <property type="match status" value="1"/>
</dbReference>
<reference evidence="6 7" key="1">
    <citation type="submission" date="2015-07" db="EMBL/GenBank/DDBJ databases">
        <title>Genome sequence of Levilinea saccharolytica DSM 16555.</title>
        <authorList>
            <person name="Hemp J."/>
            <person name="Ward L.M."/>
            <person name="Pace L.A."/>
            <person name="Fischer W.W."/>
        </authorList>
    </citation>
    <scope>NUCLEOTIDE SEQUENCE [LARGE SCALE GENOMIC DNA]</scope>
    <source>
        <strain evidence="6 7">KIBI-1</strain>
    </source>
</reference>
<dbReference type="PROSITE" id="PS00903">
    <property type="entry name" value="CYT_DCMP_DEAMINASES_1"/>
    <property type="match status" value="1"/>
</dbReference>
<evidence type="ECO:0000313" key="7">
    <source>
        <dbReference type="Proteomes" id="UP000050501"/>
    </source>
</evidence>
<keyword evidence="4" id="KW-0862">Zinc</keyword>
<dbReference type="Gene3D" id="3.40.140.10">
    <property type="entry name" value="Cytidine Deaminase, domain 2"/>
    <property type="match status" value="1"/>
</dbReference>
<name>A0A0P6XIY7_9CHLR</name>
<dbReference type="Proteomes" id="UP000050501">
    <property type="component" value="Unassembled WGS sequence"/>
</dbReference>
<dbReference type="SUPFAM" id="SSF53927">
    <property type="entry name" value="Cytidine deaminase-like"/>
    <property type="match status" value="1"/>
</dbReference>
<evidence type="ECO:0000256" key="4">
    <source>
        <dbReference type="ARBA" id="ARBA00022833"/>
    </source>
</evidence>
<feature type="domain" description="CMP/dCMP-type deaminase" evidence="5">
    <location>
        <begin position="7"/>
        <end position="128"/>
    </location>
</feature>
<evidence type="ECO:0000256" key="2">
    <source>
        <dbReference type="ARBA" id="ARBA00022723"/>
    </source>
</evidence>
<protein>
    <submittedName>
        <fullName evidence="6">CMP deaminase</fullName>
    </submittedName>
</protein>
<keyword evidence="3" id="KW-0378">Hydrolase</keyword>
<organism evidence="6 7">
    <name type="scientific">Levilinea saccharolytica</name>
    <dbReference type="NCBI Taxonomy" id="229921"/>
    <lineage>
        <taxon>Bacteria</taxon>
        <taxon>Bacillati</taxon>
        <taxon>Chloroflexota</taxon>
        <taxon>Anaerolineae</taxon>
        <taxon>Anaerolineales</taxon>
        <taxon>Anaerolineaceae</taxon>
        <taxon>Levilinea</taxon>
    </lineage>
</organism>
<evidence type="ECO:0000256" key="3">
    <source>
        <dbReference type="ARBA" id="ARBA00022801"/>
    </source>
</evidence>
<dbReference type="CDD" id="cd01283">
    <property type="entry name" value="cytidine_deaminase"/>
    <property type="match status" value="1"/>
</dbReference>
<evidence type="ECO:0000259" key="5">
    <source>
        <dbReference type="PROSITE" id="PS51747"/>
    </source>
</evidence>
<dbReference type="EMBL" id="LGCM01000065">
    <property type="protein sequence ID" value="KPL75553.1"/>
    <property type="molecule type" value="Genomic_DNA"/>
</dbReference>
<dbReference type="GO" id="GO:0072527">
    <property type="term" value="P:pyrimidine-containing compound metabolic process"/>
    <property type="evidence" value="ECO:0007669"/>
    <property type="project" value="UniProtKB-ARBA"/>
</dbReference>
<accession>A0A0P6XIY7</accession>
<comment type="caution">
    <text evidence="6">The sequence shown here is derived from an EMBL/GenBank/DDBJ whole genome shotgun (WGS) entry which is preliminary data.</text>
</comment>
<dbReference type="OrthoDB" id="9795347at2"/>
<evidence type="ECO:0000256" key="1">
    <source>
        <dbReference type="ARBA" id="ARBA00006576"/>
    </source>
</evidence>
<sequence>MSAVVSDTDRQLIQAARDIIAARFRQDYHHVGAALRTRSGRVFAAVHLEANVGRVAVCAEAVALGMAAAEGDTQVDTIVAVDRHGRIVAPCGMCRELLSDYAPDCRVILGEERVVKISALLPEKYQRQGE</sequence>
<proteinExistence type="inferred from homology"/>
<keyword evidence="7" id="KW-1185">Reference proteome</keyword>
<dbReference type="GO" id="GO:0005829">
    <property type="term" value="C:cytosol"/>
    <property type="evidence" value="ECO:0007669"/>
    <property type="project" value="TreeGrafter"/>
</dbReference>
<dbReference type="PROSITE" id="PS51747">
    <property type="entry name" value="CYT_DCMP_DEAMINASES_2"/>
    <property type="match status" value="1"/>
</dbReference>
<dbReference type="InterPro" id="IPR016193">
    <property type="entry name" value="Cytidine_deaminase-like"/>
</dbReference>
<comment type="similarity">
    <text evidence="1">Belongs to the cytidine and deoxycytidylate deaminase family.</text>
</comment>
<dbReference type="Pfam" id="PF00383">
    <property type="entry name" value="dCMP_cyt_deam_1"/>
    <property type="match status" value="1"/>
</dbReference>
<dbReference type="InterPro" id="IPR002125">
    <property type="entry name" value="CMP_dCMP_dom"/>
</dbReference>
<dbReference type="NCBIfam" id="NF005314">
    <property type="entry name" value="PRK06848.1"/>
    <property type="match status" value="1"/>
</dbReference>
<dbReference type="AlphaFoldDB" id="A0A0P6XIY7"/>
<dbReference type="InterPro" id="IPR050202">
    <property type="entry name" value="Cyt/Deoxycyt_deaminase"/>
</dbReference>